<evidence type="ECO:0000256" key="1">
    <source>
        <dbReference type="SAM" id="SignalP"/>
    </source>
</evidence>
<dbReference type="AlphaFoldDB" id="A0AAU9MET8"/>
<proteinExistence type="predicted"/>
<dbReference type="EMBL" id="CAKMRJ010001051">
    <property type="protein sequence ID" value="CAH1420420.1"/>
    <property type="molecule type" value="Genomic_DNA"/>
</dbReference>
<reference evidence="2 3" key="1">
    <citation type="submission" date="2022-01" db="EMBL/GenBank/DDBJ databases">
        <authorList>
            <person name="Xiong W."/>
            <person name="Schranz E."/>
        </authorList>
    </citation>
    <scope>NUCLEOTIDE SEQUENCE [LARGE SCALE GENOMIC DNA]</scope>
</reference>
<keyword evidence="1" id="KW-0732">Signal</keyword>
<evidence type="ECO:0000313" key="2">
    <source>
        <dbReference type="EMBL" id="CAH1420420.1"/>
    </source>
</evidence>
<evidence type="ECO:0000313" key="3">
    <source>
        <dbReference type="Proteomes" id="UP001157418"/>
    </source>
</evidence>
<name>A0AAU9MET8_9ASTR</name>
<gene>
    <name evidence="2" type="ORF">LVIROSA_LOCUS7888</name>
</gene>
<accession>A0AAU9MET8</accession>
<protein>
    <submittedName>
        <fullName evidence="2">Uncharacterized protein</fullName>
    </submittedName>
</protein>
<feature type="chain" id="PRO_5043538249" evidence="1">
    <location>
        <begin position="24"/>
        <end position="67"/>
    </location>
</feature>
<organism evidence="2 3">
    <name type="scientific">Lactuca virosa</name>
    <dbReference type="NCBI Taxonomy" id="75947"/>
    <lineage>
        <taxon>Eukaryota</taxon>
        <taxon>Viridiplantae</taxon>
        <taxon>Streptophyta</taxon>
        <taxon>Embryophyta</taxon>
        <taxon>Tracheophyta</taxon>
        <taxon>Spermatophyta</taxon>
        <taxon>Magnoliopsida</taxon>
        <taxon>eudicotyledons</taxon>
        <taxon>Gunneridae</taxon>
        <taxon>Pentapetalae</taxon>
        <taxon>asterids</taxon>
        <taxon>campanulids</taxon>
        <taxon>Asterales</taxon>
        <taxon>Asteraceae</taxon>
        <taxon>Cichorioideae</taxon>
        <taxon>Cichorieae</taxon>
        <taxon>Lactucinae</taxon>
        <taxon>Lactuca</taxon>
    </lineage>
</organism>
<feature type="signal peptide" evidence="1">
    <location>
        <begin position="1"/>
        <end position="23"/>
    </location>
</feature>
<keyword evidence="3" id="KW-1185">Reference proteome</keyword>
<comment type="caution">
    <text evidence="2">The sequence shown here is derived from an EMBL/GenBank/DDBJ whole genome shotgun (WGS) entry which is preliminary data.</text>
</comment>
<dbReference type="Proteomes" id="UP001157418">
    <property type="component" value="Unassembled WGS sequence"/>
</dbReference>
<sequence length="67" mass="7475">MAKLRMFMLALVALLILCLDTNTKVVRGDGWVDRCCEHGYVGVCRPGTEDDQKCADACKMHCTTHET</sequence>